<dbReference type="Gene3D" id="3.30.420.40">
    <property type="match status" value="4"/>
</dbReference>
<protein>
    <submittedName>
        <fullName evidence="2">Uncharacterized protein</fullName>
    </submittedName>
</protein>
<dbReference type="EMBL" id="HBFM01008730">
    <property type="protein sequence ID" value="CAD8769167.1"/>
    <property type="molecule type" value="Transcribed_RNA"/>
</dbReference>
<accession>A0A7S0UQK4</accession>
<name>A0A7S0UQK4_9CHLO</name>
<dbReference type="CDD" id="cd10210">
    <property type="entry name" value="ASKHA_NBD_Arp6"/>
    <property type="match status" value="1"/>
</dbReference>
<gene>
    <name evidence="2" type="ORF">PPAR00522_LOCUS5565</name>
</gene>
<dbReference type="SMART" id="SM00268">
    <property type="entry name" value="ACTIN"/>
    <property type="match status" value="1"/>
</dbReference>
<evidence type="ECO:0000256" key="1">
    <source>
        <dbReference type="RuleBase" id="RU000487"/>
    </source>
</evidence>
<organism evidence="2">
    <name type="scientific">Polytomella parva</name>
    <dbReference type="NCBI Taxonomy" id="51329"/>
    <lineage>
        <taxon>Eukaryota</taxon>
        <taxon>Viridiplantae</taxon>
        <taxon>Chlorophyta</taxon>
        <taxon>core chlorophytes</taxon>
        <taxon>Chlorophyceae</taxon>
        <taxon>CS clade</taxon>
        <taxon>Chlamydomonadales</taxon>
        <taxon>Chlamydomonadaceae</taxon>
        <taxon>Polytomella</taxon>
    </lineage>
</organism>
<proteinExistence type="inferred from homology"/>
<dbReference type="AlphaFoldDB" id="A0A7S0UQK4"/>
<reference evidence="2" key="1">
    <citation type="submission" date="2021-01" db="EMBL/GenBank/DDBJ databases">
        <authorList>
            <person name="Corre E."/>
            <person name="Pelletier E."/>
            <person name="Niang G."/>
            <person name="Scheremetjew M."/>
            <person name="Finn R."/>
            <person name="Kale V."/>
            <person name="Holt S."/>
            <person name="Cochrane G."/>
            <person name="Meng A."/>
            <person name="Brown T."/>
            <person name="Cohen L."/>
        </authorList>
    </citation>
    <scope>NUCLEOTIDE SEQUENCE</scope>
    <source>
        <strain evidence="2">SAG 63-3</strain>
    </source>
</reference>
<sequence length="506" mass="55203">MTTGYPTNVLAIDNGGGSLKLGIAGCDAPLRTFPNCLAKPKGERQAAAGDALNALQEISQLSVKRPFDRGYLVNWELERDIWSRCLRTESLQSSQIQIQDCGLALTEPFFNFPQIQAATEQVVFEEFGFQSLYAAPAPVFSIRRALDLQTLGAAAAEDDEPETATADVSSAFGSYLFPEDTSYHIVDPIKLAELGSDGAELDDSFPHSGDRHPPSGTKAGAGVVIDAGFSFTHIVPFFDGHVISGGVRRINVGGRAMTNLLKELVSFRALDVQDEHVLMDYVKERVCFVSADSDRDLLLASAGRAASHRFRLDYVLPDGVRSFRGSLRLPGKGEGAVRQQTAIRLREELTALPPEERRGPAGLRIQEQIQELARAAAQEQVLRLGSERFMVPEFLFRPSDMGMQQQGLAEGVMESVLACHAAIQPLLLSNVIVTGGVAKCPGFGSRLIRELRSLAPADYPVALWRGPDPVLTAWEGLSHFSASFEYRQLALTKQQYEERGAATYGY</sequence>
<dbReference type="InterPro" id="IPR043129">
    <property type="entry name" value="ATPase_NBD"/>
</dbReference>
<dbReference type="PANTHER" id="PTHR11937">
    <property type="entry name" value="ACTIN"/>
    <property type="match status" value="1"/>
</dbReference>
<evidence type="ECO:0000313" key="2">
    <source>
        <dbReference type="EMBL" id="CAD8769167.1"/>
    </source>
</evidence>
<dbReference type="InterPro" id="IPR004000">
    <property type="entry name" value="Actin"/>
</dbReference>
<dbReference type="SUPFAM" id="SSF53067">
    <property type="entry name" value="Actin-like ATPase domain"/>
    <property type="match status" value="2"/>
</dbReference>
<comment type="similarity">
    <text evidence="1">Belongs to the actin family.</text>
</comment>
<dbReference type="Gene3D" id="3.90.640.10">
    <property type="entry name" value="Actin, Chain A, domain 4"/>
    <property type="match status" value="2"/>
</dbReference>
<dbReference type="Pfam" id="PF00022">
    <property type="entry name" value="Actin"/>
    <property type="match status" value="1"/>
</dbReference>